<comment type="caution">
    <text evidence="3">The sequence shown here is derived from an EMBL/GenBank/DDBJ whole genome shotgun (WGS) entry which is preliminary data.</text>
</comment>
<dbReference type="InterPro" id="IPR008930">
    <property type="entry name" value="Terpenoid_cyclase/PrenylTrfase"/>
</dbReference>
<name>A0ABT0UBI3_9BACT</name>
<dbReference type="Gene3D" id="1.50.10.20">
    <property type="match status" value="2"/>
</dbReference>
<evidence type="ECO:0000313" key="4">
    <source>
        <dbReference type="Proteomes" id="UP001202961"/>
    </source>
</evidence>
<dbReference type="Proteomes" id="UP001202961">
    <property type="component" value="Unassembled WGS sequence"/>
</dbReference>
<keyword evidence="2" id="KW-1133">Transmembrane helix</keyword>
<feature type="compositionally biased region" description="Basic and acidic residues" evidence="1">
    <location>
        <begin position="212"/>
        <end position="221"/>
    </location>
</feature>
<reference evidence="3 4" key="1">
    <citation type="journal article" date="2022" name="Syst. Appl. Microbiol.">
        <title>Rhodopirellula aestuarii sp. nov., a novel member of the genus Rhodopirellula isolated from brackish sediments collected in the Tagus River estuary, Portugal.</title>
        <authorList>
            <person name="Vitorino I.R."/>
            <person name="Klimek D."/>
            <person name="Calusinska M."/>
            <person name="Lobo-da-Cunha A."/>
            <person name="Vasconcelos V."/>
            <person name="Lage O.M."/>
        </authorList>
    </citation>
    <scope>NUCLEOTIDE SEQUENCE [LARGE SCALE GENOMIC DNA]</scope>
    <source>
        <strain evidence="3 4">ICT_H3.1</strain>
    </source>
</reference>
<evidence type="ECO:0000313" key="3">
    <source>
        <dbReference type="EMBL" id="MCM2374353.1"/>
    </source>
</evidence>
<sequence>MLFRRRKSSGRGAAIICLIVSIGLHVAILVWVPRLSLFFSGGGRVAETGDAAGESPVSVAVFDPSFVEEDFSDADSLSDQLSRGDESESDDTATLITPLSLGQPIAELQVPTTAPTTAASDDASPPEPAADALVEAFPKKVPASLASTSKASPKTSPSDVEDLLGDWLDETLAVPEVQPDPAPEQVASTDSAVPPATAPPRETVAASAETRAPSHAERADDSPNAAAPKTHVPGQVDEDFAARQGAAKYEALNATGGDANTEACVAAALKFLAEQQRPDGAWDPLASGAGRERAPLGLQRGSAGKRAETGLTGLALLSLLGAGNTHQSGEYRDNVYRGLVYLLGRQRSDGSLAGDASIYAAHYCHAMASLALAEASAMTGDPAAIEATRRAVAYSRSTQHPVTGGWRYTRGDAGDLSQLGWQAMLLDGARRAGVFRSRHELENDQRMQDGVARFLASVRSGRAGGLASYRPGERATPTMTAEALATRLLIGEKVPPDTIREAEAVLLSALPGRTAGPDNLYYWYYATLALHQLQDDAWETWNDTMKQRLLATQLPSGSWPDSTLWGGYGGTVYTTAMATLCLETYYRHQLRR</sequence>
<dbReference type="SUPFAM" id="SSF48239">
    <property type="entry name" value="Terpenoid cyclases/Protein prenyltransferases"/>
    <property type="match status" value="1"/>
</dbReference>
<accession>A0ABT0UBI3</accession>
<keyword evidence="4" id="KW-1185">Reference proteome</keyword>
<feature type="compositionally biased region" description="Low complexity" evidence="1">
    <location>
        <begin position="143"/>
        <end position="158"/>
    </location>
</feature>
<keyword evidence="2" id="KW-0812">Transmembrane</keyword>
<evidence type="ECO:0000256" key="2">
    <source>
        <dbReference type="SAM" id="Phobius"/>
    </source>
</evidence>
<protein>
    <submittedName>
        <fullName evidence="3">Squalene--hopene cyclase</fullName>
    </submittedName>
</protein>
<organism evidence="3 4">
    <name type="scientific">Aporhodopirellula aestuarii</name>
    <dbReference type="NCBI Taxonomy" id="2950107"/>
    <lineage>
        <taxon>Bacteria</taxon>
        <taxon>Pseudomonadati</taxon>
        <taxon>Planctomycetota</taxon>
        <taxon>Planctomycetia</taxon>
        <taxon>Pirellulales</taxon>
        <taxon>Pirellulaceae</taxon>
        <taxon>Aporhodopirellula</taxon>
    </lineage>
</organism>
<proteinExistence type="predicted"/>
<gene>
    <name evidence="3" type="ORF">NB063_27360</name>
</gene>
<feature type="region of interest" description="Disordered" evidence="1">
    <location>
        <begin position="143"/>
        <end position="162"/>
    </location>
</feature>
<dbReference type="EMBL" id="JAMQBK010000083">
    <property type="protein sequence ID" value="MCM2374353.1"/>
    <property type="molecule type" value="Genomic_DNA"/>
</dbReference>
<keyword evidence="2" id="KW-0472">Membrane</keyword>
<evidence type="ECO:0000256" key="1">
    <source>
        <dbReference type="SAM" id="MobiDB-lite"/>
    </source>
</evidence>
<dbReference type="RefSeq" id="WP_250932239.1">
    <property type="nucleotide sequence ID" value="NZ_JAMQBK010000083.1"/>
</dbReference>
<feature type="region of interest" description="Disordered" evidence="1">
    <location>
        <begin position="179"/>
        <end position="233"/>
    </location>
</feature>
<feature type="region of interest" description="Disordered" evidence="1">
    <location>
        <begin position="71"/>
        <end position="92"/>
    </location>
</feature>
<feature type="transmembrane region" description="Helical" evidence="2">
    <location>
        <begin position="12"/>
        <end position="32"/>
    </location>
</feature>